<keyword evidence="6 8" id="KW-0472">Membrane</keyword>
<gene>
    <name evidence="10" type="ORF">MICPUN_72016</name>
</gene>
<evidence type="ECO:0000256" key="7">
    <source>
        <dbReference type="ARBA" id="ARBA00023315"/>
    </source>
</evidence>
<dbReference type="STRING" id="296587.C1ED47"/>
<organism evidence="10 11">
    <name type="scientific">Micromonas commoda (strain RCC299 / NOUM17 / CCMP2709)</name>
    <name type="common">Picoplanktonic green alga</name>
    <dbReference type="NCBI Taxonomy" id="296587"/>
    <lineage>
        <taxon>Eukaryota</taxon>
        <taxon>Viridiplantae</taxon>
        <taxon>Chlorophyta</taxon>
        <taxon>Mamiellophyceae</taxon>
        <taxon>Mamiellales</taxon>
        <taxon>Mamiellaceae</taxon>
        <taxon>Micromonas</taxon>
    </lineage>
</organism>
<comment type="catalytic activity">
    <reaction evidence="8">
        <text>L-cysteinyl-[protein] + hexadecanoyl-CoA = S-hexadecanoyl-L-cysteinyl-[protein] + CoA</text>
        <dbReference type="Rhea" id="RHEA:36683"/>
        <dbReference type="Rhea" id="RHEA-COMP:10131"/>
        <dbReference type="Rhea" id="RHEA-COMP:11032"/>
        <dbReference type="ChEBI" id="CHEBI:29950"/>
        <dbReference type="ChEBI" id="CHEBI:57287"/>
        <dbReference type="ChEBI" id="CHEBI:57379"/>
        <dbReference type="ChEBI" id="CHEBI:74151"/>
        <dbReference type="EC" id="2.3.1.225"/>
    </reaction>
</comment>
<feature type="transmembrane region" description="Helical" evidence="8">
    <location>
        <begin position="45"/>
        <end position="65"/>
    </location>
</feature>
<comment type="domain">
    <text evidence="8">The DHHC domain is required for palmitoyltransferase activity.</text>
</comment>
<dbReference type="PROSITE" id="PS50216">
    <property type="entry name" value="DHHC"/>
    <property type="match status" value="1"/>
</dbReference>
<comment type="subcellular location">
    <subcellularLocation>
        <location evidence="1">Membrane</location>
        <topology evidence="1">Multi-pass membrane protein</topology>
    </subcellularLocation>
</comment>
<evidence type="ECO:0000256" key="3">
    <source>
        <dbReference type="ARBA" id="ARBA00022679"/>
    </source>
</evidence>
<dbReference type="GeneID" id="8246626"/>
<evidence type="ECO:0000256" key="5">
    <source>
        <dbReference type="ARBA" id="ARBA00022989"/>
    </source>
</evidence>
<feature type="domain" description="Palmitoyltransferase DHHC" evidence="9">
    <location>
        <begin position="1"/>
        <end position="121"/>
    </location>
</feature>
<dbReference type="AlphaFoldDB" id="C1ED47"/>
<comment type="similarity">
    <text evidence="2 8">Belongs to the DHHC palmitoyltransferase family.</text>
</comment>
<protein>
    <recommendedName>
        <fullName evidence="8">S-acyltransferase</fullName>
        <ecNumber evidence="8">2.3.1.225</ecNumber>
    </recommendedName>
    <alternativeName>
        <fullName evidence="8">Palmitoyltransferase</fullName>
    </alternativeName>
</protein>
<dbReference type="EC" id="2.3.1.225" evidence="8"/>
<dbReference type="PANTHER" id="PTHR12246">
    <property type="entry name" value="PALMITOYLTRANSFERASE ZDHHC16"/>
    <property type="match status" value="1"/>
</dbReference>
<feature type="non-terminal residue" evidence="10">
    <location>
        <position position="146"/>
    </location>
</feature>
<dbReference type="Pfam" id="PF01529">
    <property type="entry name" value="DHHC"/>
    <property type="match status" value="1"/>
</dbReference>
<dbReference type="InParanoid" id="C1ED47"/>
<dbReference type="KEGG" id="mis:MICPUN_72016"/>
<dbReference type="EMBL" id="CP001329">
    <property type="protein sequence ID" value="ACO66019.1"/>
    <property type="molecule type" value="Genomic_DNA"/>
</dbReference>
<dbReference type="eggNOG" id="KOG1315">
    <property type="taxonomic scope" value="Eukaryota"/>
</dbReference>
<keyword evidence="3 8" id="KW-0808">Transferase</keyword>
<evidence type="ECO:0000313" key="11">
    <source>
        <dbReference type="Proteomes" id="UP000002009"/>
    </source>
</evidence>
<evidence type="ECO:0000313" key="10">
    <source>
        <dbReference type="EMBL" id="ACO66019.1"/>
    </source>
</evidence>
<dbReference type="OMA" id="CHRCECP"/>
<evidence type="ECO:0000256" key="8">
    <source>
        <dbReference type="RuleBase" id="RU079119"/>
    </source>
</evidence>
<feature type="transmembrane region" description="Helical" evidence="8">
    <location>
        <begin position="86"/>
        <end position="105"/>
    </location>
</feature>
<dbReference type="RefSeq" id="XP_002504761.1">
    <property type="nucleotide sequence ID" value="XM_002504715.1"/>
</dbReference>
<evidence type="ECO:0000256" key="2">
    <source>
        <dbReference type="ARBA" id="ARBA00008574"/>
    </source>
</evidence>
<name>C1ED47_MICCC</name>
<evidence type="ECO:0000256" key="1">
    <source>
        <dbReference type="ARBA" id="ARBA00004141"/>
    </source>
</evidence>
<dbReference type="GO" id="GO:0016020">
    <property type="term" value="C:membrane"/>
    <property type="evidence" value="ECO:0007669"/>
    <property type="project" value="UniProtKB-SubCell"/>
</dbReference>
<keyword evidence="4 8" id="KW-0812">Transmembrane</keyword>
<dbReference type="GO" id="GO:0019706">
    <property type="term" value="F:protein-cysteine S-palmitoyltransferase activity"/>
    <property type="evidence" value="ECO:0007669"/>
    <property type="project" value="UniProtKB-EC"/>
</dbReference>
<evidence type="ECO:0000256" key="6">
    <source>
        <dbReference type="ARBA" id="ARBA00023136"/>
    </source>
</evidence>
<keyword evidence="7 8" id="KW-0012">Acyltransferase</keyword>
<feature type="non-terminal residue" evidence="10">
    <location>
        <position position="1"/>
    </location>
</feature>
<dbReference type="Proteomes" id="UP000002009">
    <property type="component" value="Chromosome 9"/>
</dbReference>
<reference evidence="10 11" key="1">
    <citation type="journal article" date="2009" name="Science">
        <title>Green evolution and dynamic adaptations revealed by genomes of the marine picoeukaryotes Micromonas.</title>
        <authorList>
            <person name="Worden A.Z."/>
            <person name="Lee J.H."/>
            <person name="Mock T."/>
            <person name="Rouze P."/>
            <person name="Simmons M.P."/>
            <person name="Aerts A.L."/>
            <person name="Allen A.E."/>
            <person name="Cuvelier M.L."/>
            <person name="Derelle E."/>
            <person name="Everett M.V."/>
            <person name="Foulon E."/>
            <person name="Grimwood J."/>
            <person name="Gundlach H."/>
            <person name="Henrissat B."/>
            <person name="Napoli C."/>
            <person name="McDonald S.M."/>
            <person name="Parker M.S."/>
            <person name="Rombauts S."/>
            <person name="Salamov A."/>
            <person name="Von Dassow P."/>
            <person name="Badger J.H."/>
            <person name="Coutinho P.M."/>
            <person name="Demir E."/>
            <person name="Dubchak I."/>
            <person name="Gentemann C."/>
            <person name="Eikrem W."/>
            <person name="Gready J.E."/>
            <person name="John U."/>
            <person name="Lanier W."/>
            <person name="Lindquist E.A."/>
            <person name="Lucas S."/>
            <person name="Mayer K.F."/>
            <person name="Moreau H."/>
            <person name="Not F."/>
            <person name="Otillar R."/>
            <person name="Panaud O."/>
            <person name="Pangilinan J."/>
            <person name="Paulsen I."/>
            <person name="Piegu B."/>
            <person name="Poliakov A."/>
            <person name="Robbens S."/>
            <person name="Schmutz J."/>
            <person name="Toulza E."/>
            <person name="Wyss T."/>
            <person name="Zelensky A."/>
            <person name="Zhou K."/>
            <person name="Armbrust E.V."/>
            <person name="Bhattacharya D."/>
            <person name="Goodenough U.W."/>
            <person name="Van de Peer Y."/>
            <person name="Grigoriev I.V."/>
        </authorList>
    </citation>
    <scope>NUCLEOTIDE SEQUENCE [LARGE SCALE GENOMIC DNA]</scope>
    <source>
        <strain evidence="11">RCC299 / NOUM17</strain>
    </source>
</reference>
<accession>C1ED47</accession>
<sequence length="146" mass="17431">RWCHRCECPKPELTHHCKVCRKCVLKMDHHCPWVNNCVGHRNYRYFFNFLAWLWLACALTVALTWRPAWYGGRGLTTGLRSKTATLFSAVLALSIFCAMCLMWFWHVYLVCTAQTTIDYYEFRDLRKEAKRRGVVWRNPHDLGSWR</sequence>
<proteinExistence type="inferred from homology"/>
<evidence type="ECO:0000256" key="4">
    <source>
        <dbReference type="ARBA" id="ARBA00022692"/>
    </source>
</evidence>
<keyword evidence="11" id="KW-1185">Reference proteome</keyword>
<dbReference type="InterPro" id="IPR001594">
    <property type="entry name" value="Palmitoyltrfase_DHHC"/>
</dbReference>
<dbReference type="OrthoDB" id="331948at2759"/>
<keyword evidence="5 8" id="KW-1133">Transmembrane helix</keyword>
<evidence type="ECO:0000259" key="9">
    <source>
        <dbReference type="Pfam" id="PF01529"/>
    </source>
</evidence>
<dbReference type="InterPro" id="IPR039859">
    <property type="entry name" value="PFA4/ZDH16/20/ERF2-like"/>
</dbReference>